<proteinExistence type="predicted"/>
<dbReference type="Proteomes" id="UP000304953">
    <property type="component" value="Unassembled WGS sequence"/>
</dbReference>
<name>A0AC61RU70_9FIRM</name>
<organism evidence="1 2">
    <name type="scientific">Petralouisia muris</name>
    <dbReference type="NCBI Taxonomy" id="3032872"/>
    <lineage>
        <taxon>Bacteria</taxon>
        <taxon>Bacillati</taxon>
        <taxon>Bacillota</taxon>
        <taxon>Clostridia</taxon>
        <taxon>Lachnospirales</taxon>
        <taxon>Lachnospiraceae</taxon>
        <taxon>Petralouisia</taxon>
    </lineage>
</organism>
<reference evidence="1" key="1">
    <citation type="submission" date="2019-04" db="EMBL/GenBank/DDBJ databases">
        <title>Microbes associate with the intestines of laboratory mice.</title>
        <authorList>
            <person name="Navarre W."/>
            <person name="Wong E."/>
            <person name="Huang K."/>
            <person name="Tropini C."/>
            <person name="Ng K."/>
            <person name="Yu B."/>
        </authorList>
    </citation>
    <scope>NUCLEOTIDE SEQUENCE</scope>
    <source>
        <strain evidence="1">NM01_1-7b</strain>
    </source>
</reference>
<keyword evidence="2" id="KW-1185">Reference proteome</keyword>
<evidence type="ECO:0000313" key="2">
    <source>
        <dbReference type="Proteomes" id="UP000304953"/>
    </source>
</evidence>
<comment type="caution">
    <text evidence="1">The sequence shown here is derived from an EMBL/GenBank/DDBJ whole genome shotgun (WGS) entry which is preliminary data.</text>
</comment>
<dbReference type="EMBL" id="SRYA01000031">
    <property type="protein sequence ID" value="TGY95299.1"/>
    <property type="molecule type" value="Genomic_DNA"/>
</dbReference>
<gene>
    <name evidence="1" type="ORF">E5329_15465</name>
</gene>
<accession>A0AC61RU70</accession>
<sequence>MCSNVKSIAVGVLVHQAVMFMNSNKSESNIRRIIQENRQKCSMAGIALMNETIVNKGPNRNIDRDAVNMLITRLITGQYDTVVVENMADITADESDLEEFMYDAANIGVGFFELSTMQYHIYDTTKRPADKERPIWGGGRGCL</sequence>
<protein>
    <submittedName>
        <fullName evidence="1">Uncharacterized protein</fullName>
    </submittedName>
</protein>
<evidence type="ECO:0000313" key="1">
    <source>
        <dbReference type="EMBL" id="TGY95299.1"/>
    </source>
</evidence>